<accession>W0F6P0</accession>
<keyword evidence="2" id="KW-1185">Reference proteome</keyword>
<name>W0F6P0_9BACT</name>
<protein>
    <submittedName>
        <fullName evidence="1">Uncharacterized protein</fullName>
    </submittedName>
</protein>
<sequence>MRQTTIIHLKTLRHDCFFLINRGIINLLFLNFGINLVSSFISQDEGEDLYITTKK</sequence>
<gene>
    <name evidence="1" type="ORF">NIASO_02165</name>
</gene>
<evidence type="ECO:0000313" key="1">
    <source>
        <dbReference type="EMBL" id="AHF17124.1"/>
    </source>
</evidence>
<reference evidence="1 2" key="1">
    <citation type="submission" date="2013-12" db="EMBL/GenBank/DDBJ databases">
        <authorList>
            <consortium name="DOE Joint Genome Institute"/>
            <person name="Eisen J."/>
            <person name="Huntemann M."/>
            <person name="Han J."/>
            <person name="Chen A."/>
            <person name="Kyrpides N."/>
            <person name="Mavromatis K."/>
            <person name="Markowitz V."/>
            <person name="Palaniappan K."/>
            <person name="Ivanova N."/>
            <person name="Schaumberg A."/>
            <person name="Pati A."/>
            <person name="Liolios K."/>
            <person name="Nordberg H.P."/>
            <person name="Cantor M.N."/>
            <person name="Hua S.X."/>
            <person name="Woyke T."/>
        </authorList>
    </citation>
    <scope>NUCLEOTIDE SEQUENCE [LARGE SCALE GENOMIC DNA]</scope>
    <source>
        <strain evidence="2">DSM 19437</strain>
    </source>
</reference>
<dbReference type="HOGENOM" id="CLU_3027667_0_0_10"/>
<dbReference type="EMBL" id="CP007035">
    <property type="protein sequence ID" value="AHF17124.1"/>
    <property type="molecule type" value="Genomic_DNA"/>
</dbReference>
<dbReference type="KEGG" id="nso:NIASO_02165"/>
<organism evidence="1 2">
    <name type="scientific">Niabella soli DSM 19437</name>
    <dbReference type="NCBI Taxonomy" id="929713"/>
    <lineage>
        <taxon>Bacteria</taxon>
        <taxon>Pseudomonadati</taxon>
        <taxon>Bacteroidota</taxon>
        <taxon>Chitinophagia</taxon>
        <taxon>Chitinophagales</taxon>
        <taxon>Chitinophagaceae</taxon>
        <taxon>Niabella</taxon>
    </lineage>
</organism>
<dbReference type="AlphaFoldDB" id="W0F6P0"/>
<proteinExistence type="predicted"/>
<evidence type="ECO:0000313" key="2">
    <source>
        <dbReference type="Proteomes" id="UP000003586"/>
    </source>
</evidence>
<dbReference type="Proteomes" id="UP000003586">
    <property type="component" value="Chromosome"/>
</dbReference>